<keyword evidence="7 8" id="KW-0998">Cell outer membrane</keyword>
<dbReference type="PROSITE" id="PS52016">
    <property type="entry name" value="TONB_DEPENDENT_REC_3"/>
    <property type="match status" value="1"/>
</dbReference>
<evidence type="ECO:0000259" key="11">
    <source>
        <dbReference type="Pfam" id="PF07715"/>
    </source>
</evidence>
<organism evidence="12 13">
    <name type="scientific">Candidatus Cetobacterium colombiensis</name>
    <dbReference type="NCBI Taxonomy" id="3073100"/>
    <lineage>
        <taxon>Bacteria</taxon>
        <taxon>Fusobacteriati</taxon>
        <taxon>Fusobacteriota</taxon>
        <taxon>Fusobacteriia</taxon>
        <taxon>Fusobacteriales</taxon>
        <taxon>Fusobacteriaceae</taxon>
        <taxon>Cetobacterium</taxon>
    </lineage>
</organism>
<keyword evidence="4 8" id="KW-0812">Transmembrane</keyword>
<dbReference type="InterPro" id="IPR000531">
    <property type="entry name" value="Beta-barrel_TonB"/>
</dbReference>
<evidence type="ECO:0000256" key="3">
    <source>
        <dbReference type="ARBA" id="ARBA00022452"/>
    </source>
</evidence>
<evidence type="ECO:0000256" key="4">
    <source>
        <dbReference type="ARBA" id="ARBA00022692"/>
    </source>
</evidence>
<feature type="domain" description="TonB-dependent receptor-like beta-barrel" evidence="10">
    <location>
        <begin position="248"/>
        <end position="681"/>
    </location>
</feature>
<evidence type="ECO:0000256" key="1">
    <source>
        <dbReference type="ARBA" id="ARBA00004571"/>
    </source>
</evidence>
<dbReference type="InterPro" id="IPR039426">
    <property type="entry name" value="TonB-dep_rcpt-like"/>
</dbReference>
<evidence type="ECO:0000313" key="12">
    <source>
        <dbReference type="EMBL" id="MDX8336799.1"/>
    </source>
</evidence>
<comment type="subcellular location">
    <subcellularLocation>
        <location evidence="1 8">Cell outer membrane</location>
        <topology evidence="1 8">Multi-pass membrane protein</topology>
    </subcellularLocation>
</comment>
<dbReference type="InterPro" id="IPR012910">
    <property type="entry name" value="Plug_dom"/>
</dbReference>
<evidence type="ECO:0000256" key="6">
    <source>
        <dbReference type="ARBA" id="ARBA00023136"/>
    </source>
</evidence>
<reference evidence="13" key="1">
    <citation type="submission" date="2023-07" db="EMBL/GenBank/DDBJ databases">
        <authorList>
            <person name="Colorado M.A."/>
            <person name="Villamil L.M."/>
            <person name="Melo J.F."/>
            <person name="Rodriguez J.A."/>
            <person name="Ruiz R.Y."/>
        </authorList>
    </citation>
    <scope>NUCLEOTIDE SEQUENCE [LARGE SCALE GENOMIC DNA]</scope>
    <source>
        <strain evidence="13">C33</strain>
    </source>
</reference>
<dbReference type="Gene3D" id="2.170.130.10">
    <property type="entry name" value="TonB-dependent receptor, plug domain"/>
    <property type="match status" value="1"/>
</dbReference>
<keyword evidence="2 8" id="KW-0813">Transport</keyword>
<evidence type="ECO:0000256" key="7">
    <source>
        <dbReference type="ARBA" id="ARBA00023237"/>
    </source>
</evidence>
<dbReference type="Proteomes" id="UP001279681">
    <property type="component" value="Unassembled WGS sequence"/>
</dbReference>
<dbReference type="PANTHER" id="PTHR30069:SF27">
    <property type="entry name" value="BLL4766 PROTEIN"/>
    <property type="match status" value="1"/>
</dbReference>
<evidence type="ECO:0000256" key="2">
    <source>
        <dbReference type="ARBA" id="ARBA00022448"/>
    </source>
</evidence>
<protein>
    <submittedName>
        <fullName evidence="12">TonB-dependent receptor</fullName>
    </submittedName>
</protein>
<dbReference type="RefSeq" id="WP_320314180.1">
    <property type="nucleotide sequence ID" value="NZ_JAVIKH010000014.1"/>
</dbReference>
<keyword evidence="6 8" id="KW-0472">Membrane</keyword>
<keyword evidence="13" id="KW-1185">Reference proteome</keyword>
<evidence type="ECO:0000259" key="10">
    <source>
        <dbReference type="Pfam" id="PF00593"/>
    </source>
</evidence>
<evidence type="ECO:0000256" key="8">
    <source>
        <dbReference type="PROSITE-ProRule" id="PRU01360"/>
    </source>
</evidence>
<comment type="caution">
    <text evidence="12">The sequence shown here is derived from an EMBL/GenBank/DDBJ whole genome shotgun (WGS) entry which is preliminary data.</text>
</comment>
<dbReference type="Pfam" id="PF00593">
    <property type="entry name" value="TonB_dep_Rec_b-barrel"/>
    <property type="match status" value="1"/>
</dbReference>
<evidence type="ECO:0000256" key="5">
    <source>
        <dbReference type="ARBA" id="ARBA00023077"/>
    </source>
</evidence>
<evidence type="ECO:0000313" key="13">
    <source>
        <dbReference type="Proteomes" id="UP001279681"/>
    </source>
</evidence>
<dbReference type="InterPro" id="IPR037066">
    <property type="entry name" value="Plug_dom_sf"/>
</dbReference>
<keyword evidence="5 9" id="KW-0798">TonB box</keyword>
<dbReference type="Pfam" id="PF07715">
    <property type="entry name" value="Plug"/>
    <property type="match status" value="1"/>
</dbReference>
<dbReference type="SUPFAM" id="SSF56935">
    <property type="entry name" value="Porins"/>
    <property type="match status" value="1"/>
</dbReference>
<gene>
    <name evidence="12" type="ORF">RFV38_09890</name>
</gene>
<keyword evidence="3 8" id="KW-1134">Transmembrane beta strand</keyword>
<dbReference type="InterPro" id="IPR036942">
    <property type="entry name" value="Beta-barrel_TonB_sf"/>
</dbReference>
<dbReference type="EMBL" id="JAVIKH010000014">
    <property type="protein sequence ID" value="MDX8336799.1"/>
    <property type="molecule type" value="Genomic_DNA"/>
</dbReference>
<proteinExistence type="inferred from homology"/>
<accession>A0ABU4WC57</accession>
<name>A0ABU4WC57_9FUSO</name>
<sequence>MNKYFISLGILISTLSYSMDIEENEVFLEKSIISSIGYDESIQNTSKNIQIITKEDISEKNFKNITEALDSSPLVTITKNSVGESIQMRGSGINSKATVQVLVDGTSINPIDINHGTLPLNSITLASVERIEILPGGNGVLYGDGFTGGLINIITKSSVNKTEGYFGYRYGSLNENIYDIGTSFKVNDYLSFILNYSKENSYTNRDDEKINSDHANLTTLLNLTENDKLKLQYSYYNKKNKTANLLTKNQLNSDSSQSGVDYDGSYLPNNSGNKYPILDGTGDILDKSHLRRDEFSFNYNKIFNNKFEFNLNGSYQKNTNDVISKEATYANFGSMTKPLEYKNYYANNIGTFTDEKFKINPSLKYSYMNNSYFILGYDYKEQKSKRNFDNFMDMYKVYNLSSKKESNGIYIFNKTSIDNFEFLQGYRKEWTKYNTTKNSHYYHKVKPIFIDGGYVDTGLITNHITKSMHNDSYELALNYLYSDTGNTYIRFEKSFRTPAPTEFQDKNGTDYTLNNLKPEINQTLEIGIKDYFFGSFISLNGFIGETKNEIYYNEISHGKEWYYGNFGKIQRKGIELGLEQTFGKFVFFENFAYTDAKIKENSKDNYLEGNQVPYTPKINANLGTIINFTDNFNSILSFNYKDKYYLDKANKYEAKSFITLDLSVNYLFSNSLKVYGGINNILDRINYDQQGISNDEILYDIANGRTFYSGFTYIF</sequence>
<comment type="similarity">
    <text evidence="8 9">Belongs to the TonB-dependent receptor family.</text>
</comment>
<evidence type="ECO:0000256" key="9">
    <source>
        <dbReference type="RuleBase" id="RU003357"/>
    </source>
</evidence>
<keyword evidence="12" id="KW-0675">Receptor</keyword>
<dbReference type="PANTHER" id="PTHR30069">
    <property type="entry name" value="TONB-DEPENDENT OUTER MEMBRANE RECEPTOR"/>
    <property type="match status" value="1"/>
</dbReference>
<dbReference type="Gene3D" id="2.40.170.20">
    <property type="entry name" value="TonB-dependent receptor, beta-barrel domain"/>
    <property type="match status" value="1"/>
</dbReference>
<feature type="domain" description="TonB-dependent receptor plug" evidence="11">
    <location>
        <begin position="42"/>
        <end position="149"/>
    </location>
</feature>